<accession>A0ABQ5PB09</accession>
<evidence type="ECO:0000313" key="1">
    <source>
        <dbReference type="EMBL" id="GLF99774.1"/>
    </source>
</evidence>
<dbReference type="EMBL" id="BSBI01000023">
    <property type="protein sequence ID" value="GLF99774.1"/>
    <property type="molecule type" value="Genomic_DNA"/>
</dbReference>
<keyword evidence="2" id="KW-1185">Reference proteome</keyword>
<evidence type="ECO:0000313" key="2">
    <source>
        <dbReference type="Proteomes" id="UP001291653"/>
    </source>
</evidence>
<proteinExistence type="predicted"/>
<gene>
    <name evidence="1" type="ORF">SYYSPA8_35775</name>
</gene>
<comment type="caution">
    <text evidence="1">The sequence shown here is derived from an EMBL/GenBank/DDBJ whole genome shotgun (WGS) entry which is preliminary data.</text>
</comment>
<sequence>MPSPGSFPLSHKGFPVPYITAWSAETADDRPLVAHQGRLQYHPSLPGDFDSHGVLWLHQRIAPGAGTPLFSTVHTPRQRRAMLRFLCQICGEPADRTAEGILWLLPGPITGAVEGEVTTHPPVCAGCAPIALAHCPSLRRNVTALRARRPEADHLYGTFYCLTPGGPVATRHAHTVREGYPQPWFRAAHIAVSLNGVTPVRLTRLR</sequence>
<name>A0ABQ5PB09_9ACTN</name>
<protein>
    <submittedName>
        <fullName evidence="1">Uncharacterized protein</fullName>
    </submittedName>
</protein>
<organism evidence="1 2">
    <name type="scientific">Streptomyces yaizuensis</name>
    <dbReference type="NCBI Taxonomy" id="2989713"/>
    <lineage>
        <taxon>Bacteria</taxon>
        <taxon>Bacillati</taxon>
        <taxon>Actinomycetota</taxon>
        <taxon>Actinomycetes</taxon>
        <taxon>Kitasatosporales</taxon>
        <taxon>Streptomycetaceae</taxon>
        <taxon>Streptomyces</taxon>
    </lineage>
</organism>
<reference evidence="1 2" key="1">
    <citation type="submission" date="2022-10" db="EMBL/GenBank/DDBJ databases">
        <title>Draft genome sequence of Streptomyces sp. YSPA8.</title>
        <authorList>
            <person name="Moriuchi R."/>
            <person name="Dohra H."/>
            <person name="Yamamura H."/>
            <person name="Kodani S."/>
        </authorList>
    </citation>
    <scope>NUCLEOTIDE SEQUENCE [LARGE SCALE GENOMIC DNA]</scope>
    <source>
        <strain evidence="1 2">YSPA8</strain>
    </source>
</reference>
<dbReference type="Proteomes" id="UP001291653">
    <property type="component" value="Unassembled WGS sequence"/>
</dbReference>
<dbReference type="RefSeq" id="WP_323451703.1">
    <property type="nucleotide sequence ID" value="NZ_BSBI01000023.1"/>
</dbReference>